<dbReference type="AlphaFoldDB" id="A0A1A7ZDY0"/>
<gene>
    <name evidence="1" type="primary">BX640584.1</name>
</gene>
<dbReference type="EMBL" id="HADY01002537">
    <property type="protein sequence ID" value="SBP41022.1"/>
    <property type="molecule type" value="Transcribed_RNA"/>
</dbReference>
<dbReference type="EMBL" id="HAEJ01013435">
    <property type="protein sequence ID" value="SBS53892.1"/>
    <property type="molecule type" value="Transcribed_RNA"/>
</dbReference>
<reference evidence="1" key="2">
    <citation type="submission" date="2016-06" db="EMBL/GenBank/DDBJ databases">
        <title>The genome of a short-lived fish provides insights into sex chromosome evolution and the genetic control of aging.</title>
        <authorList>
            <person name="Reichwald K."/>
            <person name="Felder M."/>
            <person name="Petzold A."/>
            <person name="Koch P."/>
            <person name="Groth M."/>
            <person name="Platzer M."/>
        </authorList>
    </citation>
    <scope>NUCLEOTIDE SEQUENCE</scope>
    <source>
        <tissue evidence="1">Brain</tissue>
    </source>
</reference>
<dbReference type="PANTHER" id="PTHR37984:SF5">
    <property type="entry name" value="PROTEIN NYNRIN-LIKE"/>
    <property type="match status" value="1"/>
</dbReference>
<proteinExistence type="predicted"/>
<sequence>MTATECRYAQIEKGCLGLVYGLPRLLAETDHKPLVSIVKKNLSDMSPRLQRLMMKLLSYDFELIYTPGKQIVFTDALSRAVPLHGAQDVGSIQSEVEVHVDTIKESLPVTDRKSRQIADETARDEILQRVMSKLQDEWPKGGMSAVLKHPSRTECC</sequence>
<dbReference type="SUPFAM" id="SSF56672">
    <property type="entry name" value="DNA/RNA polymerases"/>
    <property type="match status" value="1"/>
</dbReference>
<dbReference type="InterPro" id="IPR043502">
    <property type="entry name" value="DNA/RNA_pol_sf"/>
</dbReference>
<evidence type="ECO:0000313" key="1">
    <source>
        <dbReference type="EMBL" id="SBP41022.1"/>
    </source>
</evidence>
<reference evidence="1" key="1">
    <citation type="submission" date="2016-05" db="EMBL/GenBank/DDBJ databases">
        <authorList>
            <person name="Lavstsen T."/>
            <person name="Jespersen J.S."/>
        </authorList>
    </citation>
    <scope>NUCLEOTIDE SEQUENCE</scope>
    <source>
        <tissue evidence="1">Brain</tissue>
    </source>
</reference>
<accession>A0A1A7ZDY0</accession>
<protein>
    <recommendedName>
        <fullName evidence="2">Reverse transcriptase RNase H-like domain-containing protein</fullName>
    </recommendedName>
</protein>
<organism evidence="1">
    <name type="scientific">Nothobranchius furzeri</name>
    <name type="common">Turquoise killifish</name>
    <dbReference type="NCBI Taxonomy" id="105023"/>
    <lineage>
        <taxon>Eukaryota</taxon>
        <taxon>Metazoa</taxon>
        <taxon>Chordata</taxon>
        <taxon>Craniata</taxon>
        <taxon>Vertebrata</taxon>
        <taxon>Euteleostomi</taxon>
        <taxon>Actinopterygii</taxon>
        <taxon>Neopterygii</taxon>
        <taxon>Teleostei</taxon>
        <taxon>Neoteleostei</taxon>
        <taxon>Acanthomorphata</taxon>
        <taxon>Ovalentaria</taxon>
        <taxon>Atherinomorphae</taxon>
        <taxon>Cyprinodontiformes</taxon>
        <taxon>Nothobranchiidae</taxon>
        <taxon>Nothobranchius</taxon>
    </lineage>
</organism>
<dbReference type="PANTHER" id="PTHR37984">
    <property type="entry name" value="PROTEIN CBG26694"/>
    <property type="match status" value="1"/>
</dbReference>
<name>A0A1A7ZDY0_NOTFU</name>
<evidence type="ECO:0008006" key="2">
    <source>
        <dbReference type="Google" id="ProtNLM"/>
    </source>
</evidence>
<dbReference type="InterPro" id="IPR050951">
    <property type="entry name" value="Retrovirus_Pol_polyprotein"/>
</dbReference>